<protein>
    <submittedName>
        <fullName evidence="2">Uncharacterized protein</fullName>
    </submittedName>
</protein>
<dbReference type="GO" id="GO:0050485">
    <property type="term" value="F:oxidoreductase activity, acting on X-H and Y-H to form an X-Y bond, with a disulfide as acceptor"/>
    <property type="evidence" value="ECO:0007669"/>
    <property type="project" value="InterPro"/>
</dbReference>
<proteinExistence type="predicted"/>
<organism evidence="2">
    <name type="scientific">marine metagenome</name>
    <dbReference type="NCBI Taxonomy" id="408172"/>
    <lineage>
        <taxon>unclassified sequences</taxon>
        <taxon>metagenomes</taxon>
        <taxon>ecological metagenomes</taxon>
    </lineage>
</organism>
<reference evidence="2" key="1">
    <citation type="submission" date="2018-05" db="EMBL/GenBank/DDBJ databases">
        <authorList>
            <person name="Lanie J.A."/>
            <person name="Ng W.-L."/>
            <person name="Kazmierczak K.M."/>
            <person name="Andrzejewski T.M."/>
            <person name="Davidsen T.M."/>
            <person name="Wayne K.J."/>
            <person name="Tettelin H."/>
            <person name="Glass J.I."/>
            <person name="Rusch D."/>
            <person name="Podicherti R."/>
            <person name="Tsui H.-C.T."/>
            <person name="Winkler M.E."/>
        </authorList>
    </citation>
    <scope>NUCLEOTIDE SEQUENCE</scope>
</reference>
<accession>A0A381Q7F8</accession>
<keyword evidence="1" id="KW-0560">Oxidoreductase</keyword>
<name>A0A381Q7F8_9ZZZZ</name>
<dbReference type="EMBL" id="UINC01001206">
    <property type="protein sequence ID" value="SUZ74319.1"/>
    <property type="molecule type" value="Genomic_DNA"/>
</dbReference>
<dbReference type="Pfam" id="PF07355">
    <property type="entry name" value="GRDB"/>
    <property type="match status" value="1"/>
</dbReference>
<evidence type="ECO:0000313" key="2">
    <source>
        <dbReference type="EMBL" id="SUZ74319.1"/>
    </source>
</evidence>
<dbReference type="InterPro" id="IPR010187">
    <property type="entry name" value="Various_sel_PB"/>
</dbReference>
<sequence>MAIEKLDLIKNPETAPFSKLKYLKWTEEDDVTEFFNRMFHLNVAARETGDWSPVDRFLEEEGDRIAAKVARPMTFDDTPWSPFKKRLSESKVAVLTTGGIYVEGQEPFDTDGDWSYREIPLDTPLDQLRVAHTRYDTIGVAEDVDSVFAMHRLLELEAEGLVGEAQTPTYSFMGYIPDPSGLMEVTGPEVAGRLKEDGVDGVVIGTT</sequence>
<gene>
    <name evidence="2" type="ORF">METZ01_LOCUS27173</name>
</gene>
<evidence type="ECO:0000256" key="1">
    <source>
        <dbReference type="ARBA" id="ARBA00023002"/>
    </source>
</evidence>
<dbReference type="AlphaFoldDB" id="A0A381Q7F8"/>